<keyword evidence="2" id="KW-0812">Transmembrane</keyword>
<protein>
    <submittedName>
        <fullName evidence="3">Uncharacterized protein</fullName>
    </submittedName>
</protein>
<feature type="compositionally biased region" description="Polar residues" evidence="1">
    <location>
        <begin position="63"/>
        <end position="72"/>
    </location>
</feature>
<evidence type="ECO:0000256" key="1">
    <source>
        <dbReference type="SAM" id="MobiDB-lite"/>
    </source>
</evidence>
<sequence length="448" mass="47561">MLAAAWPRSAEPRLTLITCTAGLAAKRWSQYFAQANGRRQYPAFAGDGAQQPQPRGPDARDIPSSSSRTQCSRKPLSLTAPARRKRARPKPLGVPNPKRISTPAGQRLSTIVEGAPAEPSRASGHRLSNMSRLHLGRPPNHDAEKQPPEYAAVWDRTAAGAGSFSGADDLGWSGKSSSRGGWKRLAAIIAVVLVVIIALAVGLGVGLTRKKSSDSSSEQQQPSGTDSLNTPQPFPLGSWSLSTALSTVDTACTSAADTWACPPYQTYAQSPSGAETVYNWRITASNPSAINDSLLISSTDNYFLLMFSNTTLSLTDAGQPTERYTFSIDAPKQVYPTQSLSDSSGRDTCFFNGTLLSASLYTRMPTTYNPTAGANGTTAMAATVAAMSNAFADWPYAVQVNFTQPGGNDVPDCYPVIDNVVSGPRITSGLTAQPESSTCSCNYANYDL</sequence>
<feature type="region of interest" description="Disordered" evidence="1">
    <location>
        <begin position="209"/>
        <end position="232"/>
    </location>
</feature>
<gene>
    <name evidence="3" type="ORF">FH972_025222</name>
</gene>
<proteinExistence type="predicted"/>
<evidence type="ECO:0000313" key="3">
    <source>
        <dbReference type="EMBL" id="KAB8446240.1"/>
    </source>
</evidence>
<dbReference type="AlphaFoldDB" id="A0A5N6L0D8"/>
<dbReference type="OrthoDB" id="5296155at2759"/>
<feature type="region of interest" description="Disordered" evidence="1">
    <location>
        <begin position="42"/>
        <end position="146"/>
    </location>
</feature>
<comment type="caution">
    <text evidence="3">The sequence shown here is derived from an EMBL/GenBank/DDBJ whole genome shotgun (WGS) entry which is preliminary data.</text>
</comment>
<reference evidence="3 4" key="1">
    <citation type="submission" date="2019-06" db="EMBL/GenBank/DDBJ databases">
        <title>A chromosomal-level reference genome of Carpinus fangiana (Coryloideae, Betulaceae).</title>
        <authorList>
            <person name="Yang X."/>
            <person name="Wang Z."/>
            <person name="Zhang L."/>
            <person name="Hao G."/>
            <person name="Liu J."/>
            <person name="Yang Y."/>
        </authorList>
    </citation>
    <scope>NUCLEOTIDE SEQUENCE [LARGE SCALE GENOMIC DNA]</scope>
    <source>
        <strain evidence="3">Cfa_2016G</strain>
        <tissue evidence="3">Leaf</tissue>
    </source>
</reference>
<evidence type="ECO:0000256" key="2">
    <source>
        <dbReference type="SAM" id="Phobius"/>
    </source>
</evidence>
<keyword evidence="4" id="KW-1185">Reference proteome</keyword>
<dbReference type="EMBL" id="VIBQ01000038">
    <property type="protein sequence ID" value="KAB8446240.1"/>
    <property type="molecule type" value="Genomic_DNA"/>
</dbReference>
<name>A0A5N6L0D8_9ROSI</name>
<dbReference type="Proteomes" id="UP000327013">
    <property type="component" value="Unassembled WGS sequence"/>
</dbReference>
<feature type="compositionally biased region" description="Low complexity" evidence="1">
    <location>
        <begin position="214"/>
        <end position="223"/>
    </location>
</feature>
<evidence type="ECO:0000313" key="4">
    <source>
        <dbReference type="Proteomes" id="UP000327013"/>
    </source>
</evidence>
<keyword evidence="2" id="KW-0472">Membrane</keyword>
<keyword evidence="2" id="KW-1133">Transmembrane helix</keyword>
<feature type="transmembrane region" description="Helical" evidence="2">
    <location>
        <begin position="185"/>
        <end position="207"/>
    </location>
</feature>
<accession>A0A5N6L0D8</accession>
<organism evidence="3 4">
    <name type="scientific">Carpinus fangiana</name>
    <dbReference type="NCBI Taxonomy" id="176857"/>
    <lineage>
        <taxon>Eukaryota</taxon>
        <taxon>Viridiplantae</taxon>
        <taxon>Streptophyta</taxon>
        <taxon>Embryophyta</taxon>
        <taxon>Tracheophyta</taxon>
        <taxon>Spermatophyta</taxon>
        <taxon>Magnoliopsida</taxon>
        <taxon>eudicotyledons</taxon>
        <taxon>Gunneridae</taxon>
        <taxon>Pentapetalae</taxon>
        <taxon>rosids</taxon>
        <taxon>fabids</taxon>
        <taxon>Fagales</taxon>
        <taxon>Betulaceae</taxon>
        <taxon>Carpinus</taxon>
    </lineage>
</organism>